<dbReference type="Gene3D" id="2.40.30.170">
    <property type="match status" value="1"/>
</dbReference>
<dbReference type="PANTHER" id="PTHR30386">
    <property type="entry name" value="MEMBRANE FUSION SUBUNIT OF EMRAB-TOLC MULTIDRUG EFFLUX PUMP"/>
    <property type="match status" value="1"/>
</dbReference>
<keyword evidence="3" id="KW-1133">Transmembrane helix</keyword>
<evidence type="ECO:0000259" key="5">
    <source>
        <dbReference type="Pfam" id="PF25954"/>
    </source>
</evidence>
<protein>
    <submittedName>
        <fullName evidence="6">HlyD family secretion protein</fullName>
    </submittedName>
</protein>
<dbReference type="KEGG" id="lck:HN018_26850"/>
<gene>
    <name evidence="6" type="ORF">HN018_26850</name>
</gene>
<evidence type="ECO:0000313" key="7">
    <source>
        <dbReference type="Proteomes" id="UP000500767"/>
    </source>
</evidence>
<keyword evidence="3" id="KW-0472">Membrane</keyword>
<feature type="compositionally biased region" description="Basic and acidic residues" evidence="2">
    <location>
        <begin position="1"/>
        <end position="10"/>
    </location>
</feature>
<feature type="domain" description="Multidrug resistance protein MdtA-like barrel-sandwich hybrid" evidence="4">
    <location>
        <begin position="84"/>
        <end position="287"/>
    </location>
</feature>
<dbReference type="SUPFAM" id="SSF111369">
    <property type="entry name" value="HlyD-like secretion proteins"/>
    <property type="match status" value="2"/>
</dbReference>
<dbReference type="InterPro" id="IPR058625">
    <property type="entry name" value="MdtA-like_BSH"/>
</dbReference>
<dbReference type="Gene3D" id="2.40.50.100">
    <property type="match status" value="1"/>
</dbReference>
<dbReference type="Pfam" id="PF25954">
    <property type="entry name" value="Beta-barrel_RND_2"/>
    <property type="match status" value="1"/>
</dbReference>
<dbReference type="AlphaFoldDB" id="A0A6M8HZM8"/>
<evidence type="ECO:0000313" key="6">
    <source>
        <dbReference type="EMBL" id="QKE93810.1"/>
    </source>
</evidence>
<dbReference type="Gene3D" id="1.10.287.470">
    <property type="entry name" value="Helix hairpin bin"/>
    <property type="match status" value="2"/>
</dbReference>
<evidence type="ECO:0000256" key="2">
    <source>
        <dbReference type="SAM" id="MobiDB-lite"/>
    </source>
</evidence>
<keyword evidence="1" id="KW-0175">Coiled coil</keyword>
<proteinExistence type="predicted"/>
<feature type="region of interest" description="Disordered" evidence="2">
    <location>
        <begin position="1"/>
        <end position="40"/>
    </location>
</feature>
<dbReference type="GO" id="GO:0055085">
    <property type="term" value="P:transmembrane transport"/>
    <property type="evidence" value="ECO:0007669"/>
    <property type="project" value="InterPro"/>
</dbReference>
<feature type="compositionally biased region" description="Basic and acidic residues" evidence="2">
    <location>
        <begin position="17"/>
        <end position="40"/>
    </location>
</feature>
<reference evidence="6 7" key="1">
    <citation type="journal article" date="2014" name="World J. Microbiol. Biotechnol.">
        <title>Biodiversity and physiological characteristics of Antarctic and Arctic lichens-associated bacteria.</title>
        <authorList>
            <person name="Lee Y.M."/>
            <person name="Kim E.H."/>
            <person name="Lee H.K."/>
            <person name="Hong S.G."/>
        </authorList>
    </citation>
    <scope>NUCLEOTIDE SEQUENCE [LARGE SCALE GENOMIC DNA]</scope>
    <source>
        <strain evidence="6 7">PAMC 26569</strain>
        <plasmid evidence="6">unnamed4</plasmid>
    </source>
</reference>
<evidence type="ECO:0000259" key="4">
    <source>
        <dbReference type="Pfam" id="PF25917"/>
    </source>
</evidence>
<feature type="domain" description="CusB-like beta-barrel" evidence="5">
    <location>
        <begin position="291"/>
        <end position="329"/>
    </location>
</feature>
<feature type="coiled-coil region" evidence="1">
    <location>
        <begin position="124"/>
        <end position="176"/>
    </location>
</feature>
<dbReference type="PANTHER" id="PTHR30386:SF24">
    <property type="entry name" value="MULTIDRUG RESISTANCE EFFLUX PUMP"/>
    <property type="match status" value="1"/>
</dbReference>
<dbReference type="Proteomes" id="UP000500767">
    <property type="component" value="Plasmid unnamed4"/>
</dbReference>
<organism evidence="6 7">
    <name type="scientific">Lichenicola cladoniae</name>
    <dbReference type="NCBI Taxonomy" id="1484109"/>
    <lineage>
        <taxon>Bacteria</taxon>
        <taxon>Pseudomonadati</taxon>
        <taxon>Pseudomonadota</taxon>
        <taxon>Alphaproteobacteria</taxon>
        <taxon>Acetobacterales</taxon>
        <taxon>Acetobacteraceae</taxon>
        <taxon>Lichenicola</taxon>
    </lineage>
</organism>
<dbReference type="InterPro" id="IPR058792">
    <property type="entry name" value="Beta-barrel_RND_2"/>
</dbReference>
<keyword evidence="6" id="KW-0614">Plasmid</keyword>
<accession>A0A6M8HZM8</accession>
<evidence type="ECO:0000256" key="1">
    <source>
        <dbReference type="SAM" id="Coils"/>
    </source>
</evidence>
<name>A0A6M8HZM8_9PROT</name>
<keyword evidence="7" id="KW-1185">Reference proteome</keyword>
<keyword evidence="3" id="KW-0812">Transmembrane</keyword>
<sequence>MKGDKPDKSSDPGSDNKAVEDDQDKGDNKDDKKDGGENNDKPKSRWPLIILGIVVLLTIVVCAIYWFLTRNLVSTDDAYTDGRSISVAAKVAGYVTVLNIDDNVTVRAGALLLKIDPRDYLTARDQARANLALAEAQLSAAKIELEETYIRAPATLLQAQAQLKQAEVNQKNAKLNFDRQQSVDPRATTKTNVDQSIAQFRGNVALVDSARAQVEIAGLVKQSIQTAVETVHQREAQVDQNRAALAQAEINLSYTEIRAAQDGKITMRNVERGTYAQVGQQLFYLVTPLTWVVANYKENQLARMHVDQPVSITVDAYPGLKLHGHIDSIQQGSGAQFSAFPAENATGNFVKIVRRIPVKVVIDSGLDMAHGLPLGISVNTTVNVK</sequence>
<feature type="transmembrane region" description="Helical" evidence="3">
    <location>
        <begin position="48"/>
        <end position="68"/>
    </location>
</feature>
<geneLocation type="plasmid" evidence="6 7">
    <name>unnamed4</name>
</geneLocation>
<dbReference type="EMBL" id="CP053711">
    <property type="protein sequence ID" value="QKE93810.1"/>
    <property type="molecule type" value="Genomic_DNA"/>
</dbReference>
<dbReference type="InterPro" id="IPR050739">
    <property type="entry name" value="MFP"/>
</dbReference>
<dbReference type="Pfam" id="PF25917">
    <property type="entry name" value="BSH_RND"/>
    <property type="match status" value="1"/>
</dbReference>
<evidence type="ECO:0000256" key="3">
    <source>
        <dbReference type="SAM" id="Phobius"/>
    </source>
</evidence>